<feature type="signal peptide" evidence="1">
    <location>
        <begin position="1"/>
        <end position="20"/>
    </location>
</feature>
<dbReference type="AlphaFoldDB" id="A0A8K0QY63"/>
<reference evidence="2" key="1">
    <citation type="journal article" date="2021" name="Nat. Commun.">
        <title>Genetic determinants of endophytism in the Arabidopsis root mycobiome.</title>
        <authorList>
            <person name="Mesny F."/>
            <person name="Miyauchi S."/>
            <person name="Thiergart T."/>
            <person name="Pickel B."/>
            <person name="Atanasova L."/>
            <person name="Karlsson M."/>
            <person name="Huettel B."/>
            <person name="Barry K.W."/>
            <person name="Haridas S."/>
            <person name="Chen C."/>
            <person name="Bauer D."/>
            <person name="Andreopoulos W."/>
            <person name="Pangilinan J."/>
            <person name="LaButti K."/>
            <person name="Riley R."/>
            <person name="Lipzen A."/>
            <person name="Clum A."/>
            <person name="Drula E."/>
            <person name="Henrissat B."/>
            <person name="Kohler A."/>
            <person name="Grigoriev I.V."/>
            <person name="Martin F.M."/>
            <person name="Hacquard S."/>
        </authorList>
    </citation>
    <scope>NUCLEOTIDE SEQUENCE</scope>
    <source>
        <strain evidence="2">MPI-SDFR-AT-0120</strain>
    </source>
</reference>
<organism evidence="2 3">
    <name type="scientific">Paraphoma chrysanthemicola</name>
    <dbReference type="NCBI Taxonomy" id="798071"/>
    <lineage>
        <taxon>Eukaryota</taxon>
        <taxon>Fungi</taxon>
        <taxon>Dikarya</taxon>
        <taxon>Ascomycota</taxon>
        <taxon>Pezizomycotina</taxon>
        <taxon>Dothideomycetes</taxon>
        <taxon>Pleosporomycetidae</taxon>
        <taxon>Pleosporales</taxon>
        <taxon>Pleosporineae</taxon>
        <taxon>Phaeosphaeriaceae</taxon>
        <taxon>Paraphoma</taxon>
    </lineage>
</organism>
<feature type="chain" id="PRO_5035448486" evidence="1">
    <location>
        <begin position="21"/>
        <end position="258"/>
    </location>
</feature>
<gene>
    <name evidence="2" type="ORF">FB567DRAFT_553351</name>
</gene>
<keyword evidence="1" id="KW-0732">Signal</keyword>
<comment type="caution">
    <text evidence="2">The sequence shown here is derived from an EMBL/GenBank/DDBJ whole genome shotgun (WGS) entry which is preliminary data.</text>
</comment>
<accession>A0A8K0QY63</accession>
<dbReference type="Proteomes" id="UP000813461">
    <property type="component" value="Unassembled WGS sequence"/>
</dbReference>
<proteinExistence type="predicted"/>
<dbReference type="OrthoDB" id="3656945at2759"/>
<evidence type="ECO:0000313" key="2">
    <source>
        <dbReference type="EMBL" id="KAH7075073.1"/>
    </source>
</evidence>
<dbReference type="EMBL" id="JAGMVJ010000020">
    <property type="protein sequence ID" value="KAH7075073.1"/>
    <property type="molecule type" value="Genomic_DNA"/>
</dbReference>
<name>A0A8K0QY63_9PLEO</name>
<protein>
    <submittedName>
        <fullName evidence="2">Uncharacterized protein</fullName>
    </submittedName>
</protein>
<evidence type="ECO:0000256" key="1">
    <source>
        <dbReference type="SAM" id="SignalP"/>
    </source>
</evidence>
<sequence>MRCSFLLRFVLAALAITISAAPHGSSLATISASNKSLNSDYAMTQPAGNDDIAIDAPESQDDWPTVPETLPKTKFHYNTTGGYPADPTSMADVNPVQGGVINTASIQILYRKITKPNPNNNRYDWVFYQGPQGLAVDPCGDNKVGFQTIFDNVKESRRPPQFEAPPVPSKGIFLSGINIEPFRERCRYQSEGNGAGWLKCGDPEFLIYDFLADPQRNDGTITCIHQDGKPQYRRAWCFLSFGLWVWVDFVEMHGGMQK</sequence>
<keyword evidence="3" id="KW-1185">Reference proteome</keyword>
<evidence type="ECO:0000313" key="3">
    <source>
        <dbReference type="Proteomes" id="UP000813461"/>
    </source>
</evidence>